<dbReference type="OrthoDB" id="431169at2759"/>
<evidence type="ECO:0000256" key="3">
    <source>
        <dbReference type="PROSITE-ProRule" id="PRU00176"/>
    </source>
</evidence>
<dbReference type="RefSeq" id="XP_037169050.1">
    <property type="nucleotide sequence ID" value="XM_037304255.1"/>
</dbReference>
<evidence type="ECO:0000259" key="5">
    <source>
        <dbReference type="PROSITE" id="PS50102"/>
    </source>
</evidence>
<evidence type="ECO:0000256" key="1">
    <source>
        <dbReference type="ARBA" id="ARBA00022553"/>
    </source>
</evidence>
<dbReference type="CDD" id="cd00590">
    <property type="entry name" value="RRM_SF"/>
    <property type="match status" value="1"/>
</dbReference>
<protein>
    <recommendedName>
        <fullName evidence="5">RRM domain-containing protein</fullName>
    </recommendedName>
</protein>
<feature type="region of interest" description="Disordered" evidence="4">
    <location>
        <begin position="230"/>
        <end position="250"/>
    </location>
</feature>
<dbReference type="Pfam" id="PF00076">
    <property type="entry name" value="RRM_1"/>
    <property type="match status" value="1"/>
</dbReference>
<proteinExistence type="predicted"/>
<dbReference type="SUPFAM" id="SSF54928">
    <property type="entry name" value="RNA-binding domain, RBD"/>
    <property type="match status" value="2"/>
</dbReference>
<feature type="domain" description="RRM" evidence="5">
    <location>
        <begin position="400"/>
        <end position="477"/>
    </location>
</feature>
<dbReference type="CDD" id="cd12245">
    <property type="entry name" value="RRM_scw1_like"/>
    <property type="match status" value="1"/>
</dbReference>
<dbReference type="FunFam" id="3.30.70.330:FF:000089">
    <property type="entry name" value="RNA binding protein"/>
    <property type="match status" value="1"/>
</dbReference>
<organism evidence="6 7">
    <name type="scientific">Letharia columbiana</name>
    <dbReference type="NCBI Taxonomy" id="112416"/>
    <lineage>
        <taxon>Eukaryota</taxon>
        <taxon>Fungi</taxon>
        <taxon>Dikarya</taxon>
        <taxon>Ascomycota</taxon>
        <taxon>Pezizomycotina</taxon>
        <taxon>Lecanoromycetes</taxon>
        <taxon>OSLEUM clade</taxon>
        <taxon>Lecanoromycetidae</taxon>
        <taxon>Lecanorales</taxon>
        <taxon>Lecanorineae</taxon>
        <taxon>Parmeliaceae</taxon>
        <taxon>Letharia</taxon>
    </lineage>
</organism>
<evidence type="ECO:0000313" key="6">
    <source>
        <dbReference type="EMBL" id="KAF6239775.1"/>
    </source>
</evidence>
<dbReference type="Gene3D" id="3.30.70.330">
    <property type="match status" value="2"/>
</dbReference>
<keyword evidence="1" id="KW-0597">Phosphoprotein</keyword>
<reference evidence="6 7" key="1">
    <citation type="journal article" date="2020" name="Genomics">
        <title>Complete, high-quality genomes from long-read metagenomic sequencing of two wolf lichen thalli reveals enigmatic genome architecture.</title>
        <authorList>
            <person name="McKenzie S.K."/>
            <person name="Walston R.F."/>
            <person name="Allen J.L."/>
        </authorList>
    </citation>
    <scope>NUCLEOTIDE SEQUENCE [LARGE SCALE GENOMIC DNA]</scope>
    <source>
        <strain evidence="6">WasteWater2</strain>
    </source>
</reference>
<sequence>MRNKHDTERTCRYGKTAAVRPLNVRQLSSTTCRWHIVARRRAMAAEGYMLGNGPSQMPYRMPSSQAISPIGQSNNPFDADAGASGFPKGVERASGRSDMESVSAIYIRNLPRHTTSEALRTMLLFAKDFIGADFVNSDSPSNQGYLSAIARFRSNGAAEEAKSLLNGKQNNPNEPPLQVEIYRLSPSGSLGPGRNNFDMASTRAYSSSSTASSAGQARSSRFNGTFQAIDRISPPSAVPGLTNGNSYSSAERSDVVSPMLNFFSSQSPIGQQMGDRPRVSGKAVIGEDSIDDEPGDLLKDPLSYAKSDMSGQLSRHPTNPQLPTSRFAGLSLSTTTATSPPMSGFTSPRSAAPMQSPTTAMPPASISNLGPNASYQLANQHYQRHNYPPVNPADQNPPCNTLYVGNLPIDTSEDELKAMFSKQRGYKRLCFRTKQNGPMCFVEFEDISFATKALNELYGHPLHNSVKGGIRLSFSKNPLGVRTGQPGGLGPPTPLSPSGPMPGVNGLGIQPFSTANGPPPGLAAPPGLHTSGSTLNGMMSPTSMSNFGMSDMSMGMPMRSPHAGGMTSGWGGQGAQYSDYMFGR</sequence>
<comment type="caution">
    <text evidence="6">The sequence shown here is derived from an EMBL/GenBank/DDBJ whole genome shotgun (WGS) entry which is preliminary data.</text>
</comment>
<gene>
    <name evidence="6" type="ORF">HO173_002321</name>
</gene>
<evidence type="ECO:0000256" key="2">
    <source>
        <dbReference type="ARBA" id="ARBA00022884"/>
    </source>
</evidence>
<dbReference type="InterPro" id="IPR035979">
    <property type="entry name" value="RBD_domain_sf"/>
</dbReference>
<dbReference type="GeneID" id="59283995"/>
<keyword evidence="2 3" id="KW-0694">RNA-binding</keyword>
<dbReference type="PROSITE" id="PS50102">
    <property type="entry name" value="RRM"/>
    <property type="match status" value="1"/>
</dbReference>
<feature type="compositionally biased region" description="Polar residues" evidence="4">
    <location>
        <begin position="345"/>
        <end position="360"/>
    </location>
</feature>
<dbReference type="InterPro" id="IPR012677">
    <property type="entry name" value="Nucleotide-bd_a/b_plait_sf"/>
</dbReference>
<feature type="region of interest" description="Disordered" evidence="4">
    <location>
        <begin position="286"/>
        <end position="360"/>
    </location>
</feature>
<keyword evidence="7" id="KW-1185">Reference proteome</keyword>
<name>A0A8H6G3E3_9LECA</name>
<dbReference type="PANTHER" id="PTHR10501">
    <property type="entry name" value="U1 SMALL NUCLEAR RIBONUCLEOPROTEIN A/U2 SMALL NUCLEAR RIBONUCLEOPROTEIN B"/>
    <property type="match status" value="1"/>
</dbReference>
<evidence type="ECO:0000256" key="4">
    <source>
        <dbReference type="SAM" id="MobiDB-lite"/>
    </source>
</evidence>
<dbReference type="SMART" id="SM00360">
    <property type="entry name" value="RRM"/>
    <property type="match status" value="2"/>
</dbReference>
<feature type="region of interest" description="Disordered" evidence="4">
    <location>
        <begin position="512"/>
        <end position="533"/>
    </location>
</feature>
<dbReference type="InterPro" id="IPR000504">
    <property type="entry name" value="RRM_dom"/>
</dbReference>
<dbReference type="EMBL" id="JACCJC010000005">
    <property type="protein sequence ID" value="KAF6239775.1"/>
    <property type="molecule type" value="Genomic_DNA"/>
</dbReference>
<feature type="compositionally biased region" description="Polar residues" evidence="4">
    <location>
        <begin position="309"/>
        <end position="324"/>
    </location>
</feature>
<accession>A0A8H6G3E3</accession>
<evidence type="ECO:0000313" key="7">
    <source>
        <dbReference type="Proteomes" id="UP000578531"/>
    </source>
</evidence>
<feature type="compositionally biased region" description="Low complexity" evidence="4">
    <location>
        <begin position="328"/>
        <end position="344"/>
    </location>
</feature>
<dbReference type="GO" id="GO:0003723">
    <property type="term" value="F:RNA binding"/>
    <property type="evidence" value="ECO:0007669"/>
    <property type="project" value="UniProtKB-UniRule"/>
</dbReference>
<dbReference type="Proteomes" id="UP000578531">
    <property type="component" value="Unassembled WGS sequence"/>
</dbReference>
<dbReference type="AlphaFoldDB" id="A0A8H6G3E3"/>